<dbReference type="SUPFAM" id="SSF53335">
    <property type="entry name" value="S-adenosyl-L-methionine-dependent methyltransferases"/>
    <property type="match status" value="1"/>
</dbReference>
<dbReference type="PANTHER" id="PTHR10867">
    <property type="entry name" value="NNMT/PNMT/TEMT FAMILY MEMBER"/>
    <property type="match status" value="1"/>
</dbReference>
<proteinExistence type="predicted"/>
<keyword evidence="7" id="KW-1185">Reference proteome</keyword>
<dbReference type="Gene3D" id="3.40.50.150">
    <property type="entry name" value="Vaccinia Virus protein VP39"/>
    <property type="match status" value="1"/>
</dbReference>
<keyword evidence="2" id="KW-0808">Transferase</keyword>
<evidence type="ECO:0000256" key="2">
    <source>
        <dbReference type="ARBA" id="ARBA00022679"/>
    </source>
</evidence>
<keyword evidence="3" id="KW-0949">S-adenosyl-L-methionine</keyword>
<dbReference type="GO" id="GO:0032259">
    <property type="term" value="P:methylation"/>
    <property type="evidence" value="ECO:0007669"/>
    <property type="project" value="UniProtKB-KW"/>
</dbReference>
<dbReference type="GO" id="GO:0005829">
    <property type="term" value="C:cytosol"/>
    <property type="evidence" value="ECO:0007669"/>
    <property type="project" value="TreeGrafter"/>
</dbReference>
<dbReference type="NCBIfam" id="NF041360">
    <property type="entry name" value="GntF_guanitoxin"/>
    <property type="match status" value="1"/>
</dbReference>
<keyword evidence="5" id="KW-1133">Transmembrane helix</keyword>
<evidence type="ECO:0000256" key="4">
    <source>
        <dbReference type="SAM" id="MobiDB-lite"/>
    </source>
</evidence>
<keyword evidence="5" id="KW-0812">Transmembrane</keyword>
<dbReference type="PROSITE" id="PS51681">
    <property type="entry name" value="SAM_MT_NNMT_PNMT_TEMT"/>
    <property type="match status" value="1"/>
</dbReference>
<evidence type="ECO:0000313" key="7">
    <source>
        <dbReference type="Proteomes" id="UP000612585"/>
    </source>
</evidence>
<dbReference type="AlphaFoldDB" id="A0A8J4DYB1"/>
<name>A0A8J4DYB1_9ACTN</name>
<keyword evidence="5" id="KW-0472">Membrane</keyword>
<reference evidence="6" key="1">
    <citation type="submission" date="2021-01" db="EMBL/GenBank/DDBJ databases">
        <title>Whole genome shotgun sequence of Virgisporangium aurantiacum NBRC 16421.</title>
        <authorList>
            <person name="Komaki H."/>
            <person name="Tamura T."/>
        </authorList>
    </citation>
    <scope>NUCLEOTIDE SEQUENCE</scope>
    <source>
        <strain evidence="6">NBRC 16421</strain>
    </source>
</reference>
<protein>
    <recommendedName>
        <fullName evidence="8">NNMT/PNMT/TEMT family protein</fullName>
    </recommendedName>
</protein>
<keyword evidence="1" id="KW-0489">Methyltransferase</keyword>
<evidence type="ECO:0000256" key="5">
    <source>
        <dbReference type="SAM" id="Phobius"/>
    </source>
</evidence>
<dbReference type="Proteomes" id="UP000612585">
    <property type="component" value="Unassembled WGS sequence"/>
</dbReference>
<feature type="region of interest" description="Disordered" evidence="4">
    <location>
        <begin position="422"/>
        <end position="447"/>
    </location>
</feature>
<feature type="transmembrane region" description="Helical" evidence="5">
    <location>
        <begin position="142"/>
        <end position="165"/>
    </location>
</feature>
<comment type="caution">
    <text evidence="6">The sequence shown here is derived from an EMBL/GenBank/DDBJ whole genome shotgun (WGS) entry which is preliminary data.</text>
</comment>
<evidence type="ECO:0000313" key="6">
    <source>
        <dbReference type="EMBL" id="GIJ54253.1"/>
    </source>
</evidence>
<dbReference type="GO" id="GO:0008170">
    <property type="term" value="F:N-methyltransferase activity"/>
    <property type="evidence" value="ECO:0007669"/>
    <property type="project" value="TreeGrafter"/>
</dbReference>
<dbReference type="InterPro" id="IPR029063">
    <property type="entry name" value="SAM-dependent_MTases_sf"/>
</dbReference>
<dbReference type="PANTHER" id="PTHR10867:SF17">
    <property type="entry name" value="NICOTINAMIDE N-METHYLTRANSFERASE"/>
    <property type="match status" value="1"/>
</dbReference>
<evidence type="ECO:0000256" key="1">
    <source>
        <dbReference type="ARBA" id="ARBA00022603"/>
    </source>
</evidence>
<gene>
    <name evidence="6" type="ORF">Vau01_017690</name>
</gene>
<dbReference type="Pfam" id="PF01234">
    <property type="entry name" value="NNMT_PNMT_TEMT"/>
    <property type="match status" value="1"/>
</dbReference>
<feature type="transmembrane region" description="Helical" evidence="5">
    <location>
        <begin position="49"/>
        <end position="66"/>
    </location>
</feature>
<organism evidence="6 7">
    <name type="scientific">Virgisporangium aurantiacum</name>
    <dbReference type="NCBI Taxonomy" id="175570"/>
    <lineage>
        <taxon>Bacteria</taxon>
        <taxon>Bacillati</taxon>
        <taxon>Actinomycetota</taxon>
        <taxon>Actinomycetes</taxon>
        <taxon>Micromonosporales</taxon>
        <taxon>Micromonosporaceae</taxon>
        <taxon>Virgisporangium</taxon>
    </lineage>
</organism>
<accession>A0A8J4DYB1</accession>
<feature type="transmembrane region" description="Helical" evidence="5">
    <location>
        <begin position="20"/>
        <end position="42"/>
    </location>
</feature>
<dbReference type="InterPro" id="IPR053384">
    <property type="entry name" value="SAM-dep_methyltransferase"/>
</dbReference>
<evidence type="ECO:0000256" key="3">
    <source>
        <dbReference type="ARBA" id="ARBA00022691"/>
    </source>
</evidence>
<dbReference type="EMBL" id="BOPG01000011">
    <property type="protein sequence ID" value="GIJ54253.1"/>
    <property type="molecule type" value="Genomic_DNA"/>
</dbReference>
<evidence type="ECO:0008006" key="8">
    <source>
        <dbReference type="Google" id="ProtNLM"/>
    </source>
</evidence>
<sequence length="447" mass="48674">MTGWVAGLRTWTISLAATVASSYALDAWAATAGVAVVASGLLAGVDRPWVVALLVVSYVAWGFGLRTNLRANLTLLATTGTSTNVLSKAAYDLTRRTTGNARVQRLAAAVGYVGSQVAAEGVYYAGAFGAATLSDAVTGTDALLFLAGANLAAALYEYGLARLTATFLRRRPRRYASFDTDWVPAEYLAGYYRAVEPDEVATIAFLVEAVRGAEPDQPVLFFGVGPTLHHVFAVAEVASEIHLGDFLPANLAEIRRWIDRDPGAHDWRPFVRYTLQCEGVDHPTDEEIAAREDLTRTKITELIRVDARHRRPVDRRYPTVISPYCADSATSDRATWELYMRHITDLVEPGGLFVTAALRRCRGYTVAGKTFPGADVDEHDLRAVIESAFELVDGSIRVRSTAQDASHGYSAIVLCQAHRRPNQARASARREKSATTAAQPLHHRGER</sequence>
<dbReference type="InterPro" id="IPR000940">
    <property type="entry name" value="NNMT_TEMT_trans"/>
</dbReference>